<dbReference type="InterPro" id="IPR037523">
    <property type="entry name" value="VOC_core"/>
</dbReference>
<reference evidence="3" key="1">
    <citation type="journal article" date="2019" name="Int. J. Syst. Evol. Microbiol.">
        <title>The Global Catalogue of Microorganisms (GCM) 10K type strain sequencing project: providing services to taxonomists for standard genome sequencing and annotation.</title>
        <authorList>
            <consortium name="The Broad Institute Genomics Platform"/>
            <consortium name="The Broad Institute Genome Sequencing Center for Infectious Disease"/>
            <person name="Wu L."/>
            <person name="Ma J."/>
        </authorList>
    </citation>
    <scope>NUCLEOTIDE SEQUENCE [LARGE SCALE GENOMIC DNA]</scope>
    <source>
        <strain evidence="3">JCM 10977</strain>
    </source>
</reference>
<evidence type="ECO:0000313" key="3">
    <source>
        <dbReference type="Proteomes" id="UP001500542"/>
    </source>
</evidence>
<dbReference type="EMBL" id="BAAAHK010000013">
    <property type="protein sequence ID" value="GAA0952252.1"/>
    <property type="molecule type" value="Genomic_DNA"/>
</dbReference>
<protein>
    <recommendedName>
        <fullName evidence="1">VOC domain-containing protein</fullName>
    </recommendedName>
</protein>
<name>A0ABP4BPP0_9ACTN</name>
<dbReference type="InterPro" id="IPR029068">
    <property type="entry name" value="Glyas_Bleomycin-R_OHBP_Dase"/>
</dbReference>
<evidence type="ECO:0000259" key="1">
    <source>
        <dbReference type="PROSITE" id="PS51819"/>
    </source>
</evidence>
<dbReference type="Proteomes" id="UP001500542">
    <property type="component" value="Unassembled WGS sequence"/>
</dbReference>
<feature type="domain" description="VOC" evidence="1">
    <location>
        <begin position="1"/>
        <end position="118"/>
    </location>
</feature>
<dbReference type="Gene3D" id="3.10.180.10">
    <property type="entry name" value="2,3-Dihydroxybiphenyl 1,2-Dioxygenase, domain 1"/>
    <property type="match status" value="1"/>
</dbReference>
<accession>A0ABP4BPP0</accession>
<evidence type="ECO:0000313" key="2">
    <source>
        <dbReference type="EMBL" id="GAA0952252.1"/>
    </source>
</evidence>
<gene>
    <name evidence="2" type="ORF">GCM10009554_55010</name>
</gene>
<dbReference type="SUPFAM" id="SSF54593">
    <property type="entry name" value="Glyoxalase/Bleomycin resistance protein/Dihydroxybiphenyl dioxygenase"/>
    <property type="match status" value="1"/>
</dbReference>
<dbReference type="PROSITE" id="PS51819">
    <property type="entry name" value="VOC"/>
    <property type="match status" value="1"/>
</dbReference>
<keyword evidence="3" id="KW-1185">Reference proteome</keyword>
<organism evidence="2 3">
    <name type="scientific">Kribbella koreensis</name>
    <dbReference type="NCBI Taxonomy" id="57909"/>
    <lineage>
        <taxon>Bacteria</taxon>
        <taxon>Bacillati</taxon>
        <taxon>Actinomycetota</taxon>
        <taxon>Actinomycetes</taxon>
        <taxon>Propionibacteriales</taxon>
        <taxon>Kribbellaceae</taxon>
        <taxon>Kribbella</taxon>
    </lineage>
</organism>
<sequence length="126" mass="13608">MIAVTDVEKSSTWYCVVLGATSGHGGPEYEQLLVDDAMILQLHKLELGHHHGTIGDPGQPLGNGVALWFEVDDLHAAADRAITIDATVQTTIHHNPNADHHELWLRDPDGYLVVLASSSGQDLAVE</sequence>
<comment type="caution">
    <text evidence="2">The sequence shown here is derived from an EMBL/GenBank/DDBJ whole genome shotgun (WGS) entry which is preliminary data.</text>
</comment>
<dbReference type="InterPro" id="IPR004360">
    <property type="entry name" value="Glyas_Fos-R_dOase_dom"/>
</dbReference>
<proteinExistence type="predicted"/>
<dbReference type="Pfam" id="PF00903">
    <property type="entry name" value="Glyoxalase"/>
    <property type="match status" value="1"/>
</dbReference>